<feature type="compositionally biased region" description="Low complexity" evidence="3">
    <location>
        <begin position="163"/>
        <end position="190"/>
    </location>
</feature>
<protein>
    <recommendedName>
        <fullName evidence="4">RRM domain-containing protein</fullName>
    </recommendedName>
</protein>
<sequence>MASNLDRSLDEILDDKKKARRSSSKKAAGPVGGVRKRSARIEQKKKAAPPAPAAPAKKADKKEKTDTKIQVSNLPLDVNEAMLREYFTSIVGPIKKCNLVYKANGQSAGIATIEFNKPGHANVAFDQFNGRLVDNRPMKVEIIVDPSKVPLADRISGAPKPAPKAASKAAASKPKPVTANPRTNGTATRGNARRGRGGRKVSSGSGAKRTPKTVEELDQEMADYYKGSENAAPAAAPTAADTAAMEDLTTKSASSMPMSETAAHKVSTYATGTENTWGAASTSMTAEWTNTWTAAADTASYPASQWTPSAEMTTAHPQSTYPAMEPHKGGHGSGYGHGGPMMKHHMGKNVQCVNVPVKMDSGSTLMEIQNYISSMDMMHNHTINQYGCFQVDCIGMYGALKLCNLKEKTETAVITAEDVRMALMKLMKKFRPNWMMDRVYTFLNSDALVMSGCGMGENMGHMGGEYGGKGGMGWGMKGGMEGGYEGMGSMEAPSMTTAAGMEMPTESGKTGWGDEKEWGMKRGKDMPHEKMHTAMSCDRVTGVVVDTMKGWALAIDGLKKVLTSGILMALVALVSTQGRMAAKSPAHRIEPAMAPTETIPPKQHGHSPPSTPHRKHSKRQVPVYITYDNPNNTLSTYAARNIAGQELKCYRIAAHSTRGPKLEDLHNWLEDPARKLNRMPYIIDKPGCFQVSCIGDRGSLKLCNKRDHPSYMFYKANDIYEEVYALARKFRKWEANLRWLEIDPQGYPPEYWRFLVTDGNCDDRYAEEAERTMQDRVFSDRAGDGWAIQIDQPQSETPCNESNNFVAGDCRWTDPPTCSWPYEVEIPLW</sequence>
<dbReference type="InterPro" id="IPR051229">
    <property type="entry name" value="ALYREF_mRNA_export"/>
</dbReference>
<evidence type="ECO:0000256" key="1">
    <source>
        <dbReference type="ARBA" id="ARBA00022884"/>
    </source>
</evidence>
<feature type="domain" description="RRM" evidence="4">
    <location>
        <begin position="67"/>
        <end position="145"/>
    </location>
</feature>
<evidence type="ECO:0000313" key="6">
    <source>
        <dbReference type="Proteomes" id="UP001221413"/>
    </source>
</evidence>
<dbReference type="PANTHER" id="PTHR19965:SF35">
    <property type="entry name" value="RNA ANNEALING PROTEIN YRA1"/>
    <property type="match status" value="1"/>
</dbReference>
<dbReference type="InterPro" id="IPR012677">
    <property type="entry name" value="Nucleotide-bd_a/b_plait_sf"/>
</dbReference>
<dbReference type="SMART" id="SM01218">
    <property type="entry name" value="FoP_duplication"/>
    <property type="match status" value="1"/>
</dbReference>
<feature type="compositionally biased region" description="Basic and acidic residues" evidence="3">
    <location>
        <begin position="57"/>
        <end position="67"/>
    </location>
</feature>
<accession>A0AAD6NMP3</accession>
<evidence type="ECO:0000256" key="2">
    <source>
        <dbReference type="PROSITE-ProRule" id="PRU00176"/>
    </source>
</evidence>
<dbReference type="Pfam" id="PF00076">
    <property type="entry name" value="RRM_1"/>
    <property type="match status" value="1"/>
</dbReference>
<evidence type="ECO:0000256" key="3">
    <source>
        <dbReference type="SAM" id="MobiDB-lite"/>
    </source>
</evidence>
<keyword evidence="1 2" id="KW-0694">RNA-binding</keyword>
<dbReference type="Gene3D" id="3.30.70.330">
    <property type="match status" value="1"/>
</dbReference>
<feature type="compositionally biased region" description="Basic and acidic residues" evidence="3">
    <location>
        <begin position="7"/>
        <end position="17"/>
    </location>
</feature>
<dbReference type="PROSITE" id="PS50102">
    <property type="entry name" value="RRM"/>
    <property type="match status" value="1"/>
</dbReference>
<reference evidence="5" key="1">
    <citation type="submission" date="2023-01" db="EMBL/GenBank/DDBJ databases">
        <title>The chitinases involved in constricting ring structure development in the nematode-trapping fungus Drechslerella dactyloides.</title>
        <authorList>
            <person name="Wang R."/>
            <person name="Zhang L."/>
            <person name="Tang P."/>
            <person name="Li S."/>
            <person name="Liang L."/>
        </authorList>
    </citation>
    <scope>NUCLEOTIDE SEQUENCE</scope>
    <source>
        <strain evidence="5">YMF1.00031</strain>
    </source>
</reference>
<comment type="caution">
    <text evidence="5">The sequence shown here is derived from an EMBL/GenBank/DDBJ whole genome shotgun (WGS) entry which is preliminary data.</text>
</comment>
<dbReference type="InterPro" id="IPR000504">
    <property type="entry name" value="RRM_dom"/>
</dbReference>
<dbReference type="GO" id="GO:0005634">
    <property type="term" value="C:nucleus"/>
    <property type="evidence" value="ECO:0007669"/>
    <property type="project" value="TreeGrafter"/>
</dbReference>
<dbReference type="SMART" id="SM00360">
    <property type="entry name" value="RRM"/>
    <property type="match status" value="1"/>
</dbReference>
<dbReference type="InterPro" id="IPR035979">
    <property type="entry name" value="RBD_domain_sf"/>
</dbReference>
<dbReference type="GO" id="GO:0003729">
    <property type="term" value="F:mRNA binding"/>
    <property type="evidence" value="ECO:0007669"/>
    <property type="project" value="TreeGrafter"/>
</dbReference>
<feature type="region of interest" description="Disordered" evidence="3">
    <location>
        <begin position="592"/>
        <end position="619"/>
    </location>
</feature>
<keyword evidence="6" id="KW-1185">Reference proteome</keyword>
<dbReference type="SUPFAM" id="SSF54928">
    <property type="entry name" value="RNA-binding domain, RBD"/>
    <property type="match status" value="1"/>
</dbReference>
<feature type="region of interest" description="Disordered" evidence="3">
    <location>
        <begin position="1"/>
        <end position="68"/>
    </location>
</feature>
<dbReference type="PANTHER" id="PTHR19965">
    <property type="entry name" value="RNA AND EXPORT FACTOR BINDING PROTEIN"/>
    <property type="match status" value="1"/>
</dbReference>
<dbReference type="EMBL" id="JAQGDS010000001">
    <property type="protein sequence ID" value="KAJ6264941.1"/>
    <property type="molecule type" value="Genomic_DNA"/>
</dbReference>
<feature type="region of interest" description="Disordered" evidence="3">
    <location>
        <begin position="151"/>
        <end position="215"/>
    </location>
</feature>
<organism evidence="5 6">
    <name type="scientific">Drechslerella dactyloides</name>
    <name type="common">Nematode-trapping fungus</name>
    <name type="synonym">Arthrobotrys dactyloides</name>
    <dbReference type="NCBI Taxonomy" id="74499"/>
    <lineage>
        <taxon>Eukaryota</taxon>
        <taxon>Fungi</taxon>
        <taxon>Dikarya</taxon>
        <taxon>Ascomycota</taxon>
        <taxon>Pezizomycotina</taxon>
        <taxon>Orbiliomycetes</taxon>
        <taxon>Orbiliales</taxon>
        <taxon>Orbiliaceae</taxon>
        <taxon>Drechslerella</taxon>
    </lineage>
</organism>
<dbReference type="InterPro" id="IPR025715">
    <property type="entry name" value="FoP_C"/>
</dbReference>
<gene>
    <name evidence="5" type="ORF">Dda_1094</name>
</gene>
<dbReference type="Proteomes" id="UP001221413">
    <property type="component" value="Unassembled WGS sequence"/>
</dbReference>
<name>A0AAD6NMP3_DREDA</name>
<dbReference type="AlphaFoldDB" id="A0AAD6NMP3"/>
<proteinExistence type="predicted"/>
<evidence type="ECO:0000313" key="5">
    <source>
        <dbReference type="EMBL" id="KAJ6264941.1"/>
    </source>
</evidence>
<evidence type="ECO:0000259" key="4">
    <source>
        <dbReference type="PROSITE" id="PS50102"/>
    </source>
</evidence>